<name>A0A0W0VGZ9_9GAMM</name>
<accession>A0A0W0VGZ9</accession>
<dbReference type="OrthoDB" id="5648933at2"/>
<dbReference type="EMBL" id="LNYI01000055">
    <property type="protein sequence ID" value="KTD19149.1"/>
    <property type="molecule type" value="Genomic_DNA"/>
</dbReference>
<organism evidence="1 2">
    <name type="scientific">Legionella lansingensis</name>
    <dbReference type="NCBI Taxonomy" id="45067"/>
    <lineage>
        <taxon>Bacteria</taxon>
        <taxon>Pseudomonadati</taxon>
        <taxon>Pseudomonadota</taxon>
        <taxon>Gammaproteobacteria</taxon>
        <taxon>Legionellales</taxon>
        <taxon>Legionellaceae</taxon>
        <taxon>Legionella</taxon>
    </lineage>
</organism>
<sequence>MGNHFETEFLSNISFLKARELFNQERPGFDTLNSVIDKLVEQQAIDKLSILFTLLKEEENTEDHTQLKARILGELLLHALDNSHQEKIKAILNDLEICLIEKQHLWQGILSSIILWIEHHNQNDDIMTTLLTHLPNTQRERLYERLLETAQDNPPWLASLIAYILSKRSSKNIASSHLGKLASSIVLSPTTCSSENMNYLTLMLTTDQLVNLTFQLRAMAATYASDGREKHTRFTERRQSYLNKYDVLAMALTVRATSSKTEYEQLVTGNSELANILLMKRLLVQTNPSQQKDLIIELLENPNKYDLSDSAFKATATTSLATVFANLPTNELIPYFKKYYIRYTKKNLAEVICFLDTLYDMSYDRTKILSCIQAIDDEDKTITINYIAKSKSRDNGLTETCLSTLNEKQLITFCGHILALKQVLRQEIEPLSSVYFRVLCKKISLSLTPDHLASLAQTLKLLPEEIISDSLKIIFSNFKDNTQLRYQWLNVLFAEQFSKTMLLSPCQELLKMLRLPEQLSLLRCFFSGELLALYLYAMRQNASESDLQCFVELLKETDRQPQLLYLLLNTPMINQAFLDKLMPFIDDKNLITLIFQLLDKEKTDRDYATTLDPLLCHFCYRLQLALDEHAPIHQWVGWENSGLLATHLLENPESFQILCSRSSLFQDFTPSLLQGYLVNNASTDLKLRANRLLNLIVLDSQKAEKIAFNLLSHYQSSPKKLQTIFINLEAAQETLNEQGKKNYTYLKQACWRLLQAKSDSYDENHCVTLLTTQLTLTHCFDPLLAKLAINVCESQDAHLSAQYLTQIETSTLEQIQVDYLAKILTKSLSENTKSNWEKVAIYLKNKDKEQTLALIKSLIAQIKDSNNNPILIDKTTQFILNLPNLESLISLFTEEELCWLVRETKATDIIDRFPAWFNQLITNKQCAELNYGSLIISLPLNQSLLDAIYQHEDLKPHFHTIFLQLVSDEAAPVHFIALFRHVITLPPEDKHHFITQVQKLIRPQNLQGSALLLINITLLSLPSINVNKEADVTLVLKHLNLITDLLKQNKESSRDSQYCQELEQLVLNTLSCLTGHNLHWAHKFLASESFAECALIWLKEVDVKTIGRHPLTKILLEYTNQRLPANLINDGSYQRFIKQLLSSPPTDMNDDQFTILFETLTSQNQQQLAVELLQRPTISDVQWSSLMTLARALPVSTLYSIYTKSKTRFVFVDLLARNPMGLAELGKAERNTLLADLSSGKQILRILDSYSPVSAKTAFVDAIFAYLEEKNIPLAQWFETMNIDSQTLAAFANYTINEKNKAKLMLVIEKSLYLSQGIGAYLRNPTLDMAIEQRGLLYTLLQQGALNPWLGCNCNPRLVQALEPDIIRETIKAHFELWNQVNELNAFYEPLSATQEVASQILTSARWVQRLPLISEGVLEVIGYLRSHPSDQTVIEQTELYQQIIIPLLLQKNLDSLAETQLNRLFNLLVDYAQSIKNVDDSHYQKIKVCIQNYQLHLQVMEHFSDSRLIQLFKPNSYMGRIINGKINHLREVEVKLISTALLAHQQWFKSQQLIPVIEFAKLLQIGFGKLKVFEDRGFRNWLLQYGLFSPLTNSLSDEFIKELLGKFPHMEFSLQMAQLHRKQMELRSAYQDLKNLVKTTSLQTLIRELYLQPLNNLKLQRDAAAFAHKPNLTNLLLFVIQAKEACLDESQLQELLLPKTFTNHLEMDWFLPEIEKLREIENTLTTHTMRITILGFSFNNDKQDIARLTNLKQSFVKTDQESMAAILNSYLPVFVDKKNELLAKELLYVLEKLYLERSKTQGLLKKLSPDLLAHIIHFALNEPVQHEELLQQIIHAGFGLQFQKALNNILISAFGLESAGKENSEKPFLVQFSLKQFANLTASECENLIISQRLLFQIKPVPELTSWHSQGQEAHVYFCADASIFSMLMQWQEVISQHTPKDEITIEAQQNINYCFDFFSKETKGLAYYKLMEKFHQEVNKDQPAVYYHWLCLLSFLSHDKTVLITYFLTWLEHTEDKNLKSQPFLEKLLSHIFNHHLLGELCQQLSQNKPLTENKSQWLFEHILATQVMDNGLLQNIALGFSWPWLQEKMKDQSLDQLALLRLTLGQGKHLKAITENNSAKLTLLTLLNECRFPPNELIPLQKNITDITTKALFAAHLLSRKDYLDQLPGENFLENQAEFEDRFDFRLQSMVNQLDLAAIPPEAMKELQPEAAATLLCSVRHFHRLNTSYMEPILQRVGEKNTAFIKYWLIHSANMPNVAKPLVALIKLQPHVVLSQLLQLSEPKRNAHLLTLIQNLDQLPTTTAKNLIMLCDEAHLNYACHLYFYGGQSEDISIQFIQDLTDKILEQKKPLTSRTIQLLIRLSEGEKFDSLREKIGKATSDYLRSSALFADCSIFYDDGHLNIKRMQKHIPLLTGQTDSATQQSYRQTFTKIFKKMLLVKDETPIQFTDTTITMNPLIAVLAKDIEQIKSIDYFLIHYHGKAEALEQCLNHYLNHLELGNRTLGSKQLQTTAWLLNRSEIAMSTRKILFEVFIKHPKLLNEKISASLLTFNADRIVSQFGQKGDYQALIFVCSLGLPSMDEDSDNTRMVQQALQEAEFESSLANITGFLCNFRIWLKRTFFYGWETWFEPKKPKYVIPFTKDNSQDHSASIILQEPSSSNSSIEEVFSIQPTSALKEGLESLLRRVKGNADLTSLQILVDGLAIYDWQTPNSTELDTRKTIDDLFEVLLQRMKSEHSMSTWLPQHFEIFIANRTRLVGLYLEHNQQEKLLDLLSHASKGPGNFNQILTKLSEVKEPELVTDKTIPIVVQQMDVSLLGKVTGTLSSLSSFFWTSPSKNATPDRSVTSTSEKRGWFQGILFK</sequence>
<proteinExistence type="predicted"/>
<dbReference type="eggNOG" id="ENOG5030SW5">
    <property type="taxonomic scope" value="Bacteria"/>
</dbReference>
<dbReference type="Proteomes" id="UP000054869">
    <property type="component" value="Unassembled WGS sequence"/>
</dbReference>
<dbReference type="PATRIC" id="fig|45067.4.peg.2330"/>
<comment type="caution">
    <text evidence="1">The sequence shown here is derived from an EMBL/GenBank/DDBJ whole genome shotgun (WGS) entry which is preliminary data.</text>
</comment>
<gene>
    <name evidence="1" type="ORF">Llan_2220</name>
</gene>
<protein>
    <submittedName>
        <fullName evidence="1">Dot/Icm T4SS effector</fullName>
    </submittedName>
</protein>
<evidence type="ECO:0000313" key="1">
    <source>
        <dbReference type="EMBL" id="KTD19149.1"/>
    </source>
</evidence>
<keyword evidence="2" id="KW-1185">Reference proteome</keyword>
<reference evidence="1 2" key="1">
    <citation type="submission" date="2015-11" db="EMBL/GenBank/DDBJ databases">
        <title>Genomic analysis of 38 Legionella species identifies large and diverse effector repertoires.</title>
        <authorList>
            <person name="Burstein D."/>
            <person name="Amaro F."/>
            <person name="Zusman T."/>
            <person name="Lifshitz Z."/>
            <person name="Cohen O."/>
            <person name="Gilbert J.A."/>
            <person name="Pupko T."/>
            <person name="Shuman H.A."/>
            <person name="Segal G."/>
        </authorList>
    </citation>
    <scope>NUCLEOTIDE SEQUENCE [LARGE SCALE GENOMIC DNA]</scope>
    <source>
        <strain evidence="1 2">ATCC 49751</strain>
    </source>
</reference>
<evidence type="ECO:0000313" key="2">
    <source>
        <dbReference type="Proteomes" id="UP000054869"/>
    </source>
</evidence>
<dbReference type="STRING" id="45067.Llan_2220"/>
<dbReference type="RefSeq" id="WP_028373322.1">
    <property type="nucleotide sequence ID" value="NZ_CAAAJD010000012.1"/>
</dbReference>